<evidence type="ECO:0000313" key="2">
    <source>
        <dbReference type="EMBL" id="RKH71820.1"/>
    </source>
</evidence>
<accession>A0A3A8QY43</accession>
<dbReference type="EMBL" id="RAWK01000030">
    <property type="protein sequence ID" value="RKH71820.1"/>
    <property type="molecule type" value="Genomic_DNA"/>
</dbReference>
<feature type="chain" id="PRO_5017238684" description="Kazal-like domain-containing protein" evidence="1">
    <location>
        <begin position="19"/>
        <end position="715"/>
    </location>
</feature>
<name>A0A3A8QY43_9BACT</name>
<dbReference type="Proteomes" id="UP000267003">
    <property type="component" value="Unassembled WGS sequence"/>
</dbReference>
<comment type="caution">
    <text evidence="2">The sequence shown here is derived from an EMBL/GenBank/DDBJ whole genome shotgun (WGS) entry which is preliminary data.</text>
</comment>
<evidence type="ECO:0008006" key="4">
    <source>
        <dbReference type="Google" id="ProtNLM"/>
    </source>
</evidence>
<keyword evidence="1" id="KW-0732">Signal</keyword>
<reference evidence="3" key="1">
    <citation type="submission" date="2018-09" db="EMBL/GenBank/DDBJ databases">
        <authorList>
            <person name="Livingstone P.G."/>
            <person name="Whitworth D.E."/>
        </authorList>
    </citation>
    <scope>NUCLEOTIDE SEQUENCE [LARGE SCALE GENOMIC DNA]</scope>
    <source>
        <strain evidence="3">AB050A</strain>
    </source>
</reference>
<evidence type="ECO:0000256" key="1">
    <source>
        <dbReference type="SAM" id="SignalP"/>
    </source>
</evidence>
<proteinExistence type="predicted"/>
<keyword evidence="3" id="KW-1185">Reference proteome</keyword>
<organism evidence="2 3">
    <name type="scientific">Corallococcus aberystwythensis</name>
    <dbReference type="NCBI Taxonomy" id="2316722"/>
    <lineage>
        <taxon>Bacteria</taxon>
        <taxon>Pseudomonadati</taxon>
        <taxon>Myxococcota</taxon>
        <taxon>Myxococcia</taxon>
        <taxon>Myxococcales</taxon>
        <taxon>Cystobacterineae</taxon>
        <taxon>Myxococcaceae</taxon>
        <taxon>Corallococcus</taxon>
    </lineage>
</organism>
<evidence type="ECO:0000313" key="3">
    <source>
        <dbReference type="Proteomes" id="UP000267003"/>
    </source>
</evidence>
<protein>
    <recommendedName>
        <fullName evidence="4">Kazal-like domain-containing protein</fullName>
    </recommendedName>
</protein>
<gene>
    <name evidence="2" type="ORF">D7W81_07015</name>
</gene>
<sequence>MRRALLTTLALAGPSAMAGIIIVPPPPPPPPLCLQPSLSQCSSVTYRNSYCGAQYDAYCQTQVETAWTARHNAAPKRTAVLPQSLGGGTGTVAYQAPQVLNTAFEGGNTTVAGQVLRGQVLARKGYQNLTAAEQAYKAVRDAWETNGEGIRSCQEYVHEKYYDFSRFEQGAGAYGDDFRALYEASKGTGGIASRTLYGKDGQALAPLWTSTSRAPKNAYYRFAPGAYPPFTTKYLFTSTAATKANNVLQRTAVTISDAWHQAMSTALIKVPDAVLNDSQRRQEAFEDLLARRDAVYAAWQRQSAKGLTTASINSQTALQLRTLDQSIESALVAAETEGCFETKVPRTSCDWSPRRYKVMVDKAMMARREADLSRCLLLTGNDFGEESFVRNAERLQLASLPDHDYTLNATLLTSYLQAYLQGLKDGGGLLDASTRTKRKGNTQSDSAHVGDDKFGGGYTFVGGWAVDSFGEGLWCETDARIFAALDVNVNVFSTNRTEVAHLEGEASTQGNDIRLKLNARVLGVELYNHDMAYPMHVTLVQETQFPRTDAARASGTFMVWFIPVTVTGGISATAGVRTELAAALTRDCAMDTVDLDLDGLVAPFGNVSGFVSVGAGVPDLQVGVMGSLTLINHALPLQAELGVHLTSSAHPTDPNRLFLHVEARLDQQLRLLDGTLSLFGQVGPFKGEFPLVAWPGLGTTNTLFTEAVDLPLYQL</sequence>
<feature type="signal peptide" evidence="1">
    <location>
        <begin position="1"/>
        <end position="18"/>
    </location>
</feature>
<dbReference type="AlphaFoldDB" id="A0A3A8QY43"/>